<evidence type="ECO:0000256" key="2">
    <source>
        <dbReference type="ARBA" id="ARBA00022475"/>
    </source>
</evidence>
<keyword evidence="5" id="KW-0472">Membrane</keyword>
<dbReference type="Proteomes" id="UP000068905">
    <property type="component" value="Chromosome"/>
</dbReference>
<name>A0A0M3T200_9GAMM</name>
<keyword evidence="2" id="KW-1003">Cell membrane</keyword>
<keyword evidence="3" id="KW-0997">Cell inner membrane</keyword>
<dbReference type="InterPro" id="IPR004960">
    <property type="entry name" value="LipA_acyltrans"/>
</dbReference>
<dbReference type="Pfam" id="PF03279">
    <property type="entry name" value="Lip_A_acyltrans"/>
    <property type="match status" value="1"/>
</dbReference>
<evidence type="ECO:0000256" key="5">
    <source>
        <dbReference type="ARBA" id="ARBA00023136"/>
    </source>
</evidence>
<accession>A0A0M3T200</accession>
<dbReference type="GO" id="GO:0005886">
    <property type="term" value="C:plasma membrane"/>
    <property type="evidence" value="ECO:0007669"/>
    <property type="project" value="UniProtKB-SubCell"/>
</dbReference>
<dbReference type="RefSeq" id="WP_053820173.1">
    <property type="nucleotide sequence ID" value="NZ_CP006911.1"/>
</dbReference>
<evidence type="ECO:0000313" key="7">
    <source>
        <dbReference type="EMBL" id="ALE01961.1"/>
    </source>
</evidence>
<dbReference type="GO" id="GO:0016746">
    <property type="term" value="F:acyltransferase activity"/>
    <property type="evidence" value="ECO:0007669"/>
    <property type="project" value="UniProtKB-KW"/>
</dbReference>
<dbReference type="STRING" id="1125411.W908_04985"/>
<keyword evidence="6 7" id="KW-0012">Acyltransferase</keyword>
<evidence type="ECO:0000256" key="4">
    <source>
        <dbReference type="ARBA" id="ARBA00022679"/>
    </source>
</evidence>
<sequence>MIRLFLTFTSLLPLKVNHSFGSFIGYLLYLFNSEAKSVSKQNLEICFPGLSELELKLLLKRVLSETGKGLTESGLIWNQNFTDNAKLIRNINGEHYLDSSKKIILLVPHMGCWEITGRVLAEKRKVTFMYRPLRSNKQNDYLFSRRNQGNLTMASADKLGILKIQRALNNGDLVGMLPDQDPGKEGGLMTPFFGKKVNTMTLLARIAKKQNAQVLMFWAERLDDGQGYDLNIEPVDLDAKGDNLEERVGQMNQSIESLIRRQPEQYMWSYRRFKSSHSYI</sequence>
<evidence type="ECO:0000256" key="6">
    <source>
        <dbReference type="ARBA" id="ARBA00023315"/>
    </source>
</evidence>
<dbReference type="CDD" id="cd07984">
    <property type="entry name" value="LPLAT_LABLAT-like"/>
    <property type="match status" value="1"/>
</dbReference>
<dbReference type="KEGG" id="tsn:W908_04985"/>
<gene>
    <name evidence="7" type="ORF">W908_04985</name>
</gene>
<organism evidence="7 8">
    <name type="scientific">Candidatus Pseudothioglobus singularis PS1</name>
    <dbReference type="NCBI Taxonomy" id="1125411"/>
    <lineage>
        <taxon>Bacteria</taxon>
        <taxon>Pseudomonadati</taxon>
        <taxon>Pseudomonadota</taxon>
        <taxon>Gammaproteobacteria</taxon>
        <taxon>Candidatus Pseudothioglobaceae</taxon>
        <taxon>Candidatus Pseudothioglobus</taxon>
    </lineage>
</organism>
<dbReference type="AlphaFoldDB" id="A0A0M3T200"/>
<dbReference type="PIRSF" id="PIRSF026649">
    <property type="entry name" value="MsbB"/>
    <property type="match status" value="1"/>
</dbReference>
<reference evidence="7 8" key="1">
    <citation type="journal article" date="2015" name="Genome Announc.">
        <title>Genome Sequence of 'Candidatus Thioglobus singularis' Strain PS1, a Mixotroph from the SUP05 Clade of Marine Gammaproteobacteria.</title>
        <authorList>
            <person name="Marshall K.T."/>
            <person name="Morris R.M."/>
        </authorList>
    </citation>
    <scope>NUCLEOTIDE SEQUENCE [LARGE SCALE GENOMIC DNA]</scope>
    <source>
        <strain evidence="7 8">PS1</strain>
    </source>
</reference>
<dbReference type="PANTHER" id="PTHR30606:SF10">
    <property type="entry name" value="PHOSPHATIDYLINOSITOL MANNOSIDE ACYLTRANSFERASE"/>
    <property type="match status" value="1"/>
</dbReference>
<keyword evidence="8" id="KW-1185">Reference proteome</keyword>
<dbReference type="PATRIC" id="fig|1125411.7.peg.982"/>
<evidence type="ECO:0000256" key="1">
    <source>
        <dbReference type="ARBA" id="ARBA00004533"/>
    </source>
</evidence>
<comment type="subcellular location">
    <subcellularLocation>
        <location evidence="1">Cell inner membrane</location>
    </subcellularLocation>
</comment>
<dbReference type="GO" id="GO:0009247">
    <property type="term" value="P:glycolipid biosynthetic process"/>
    <property type="evidence" value="ECO:0007669"/>
    <property type="project" value="UniProtKB-ARBA"/>
</dbReference>
<evidence type="ECO:0000313" key="8">
    <source>
        <dbReference type="Proteomes" id="UP000068905"/>
    </source>
</evidence>
<proteinExistence type="predicted"/>
<protein>
    <submittedName>
        <fullName evidence="7">Lipid A biosynthesis acyltransferase</fullName>
    </submittedName>
</protein>
<dbReference type="PANTHER" id="PTHR30606">
    <property type="entry name" value="LIPID A BIOSYNTHESIS LAUROYL ACYLTRANSFERASE"/>
    <property type="match status" value="1"/>
</dbReference>
<evidence type="ECO:0000256" key="3">
    <source>
        <dbReference type="ARBA" id="ARBA00022519"/>
    </source>
</evidence>
<dbReference type="EMBL" id="CP006911">
    <property type="protein sequence ID" value="ALE01961.1"/>
    <property type="molecule type" value="Genomic_DNA"/>
</dbReference>
<keyword evidence="4 7" id="KW-0808">Transferase</keyword>
<dbReference type="OrthoDB" id="9803456at2"/>